<proteinExistence type="predicted"/>
<organism evidence="1">
    <name type="scientific">Anguilla anguilla</name>
    <name type="common">European freshwater eel</name>
    <name type="synonym">Muraena anguilla</name>
    <dbReference type="NCBI Taxonomy" id="7936"/>
    <lineage>
        <taxon>Eukaryota</taxon>
        <taxon>Metazoa</taxon>
        <taxon>Chordata</taxon>
        <taxon>Craniata</taxon>
        <taxon>Vertebrata</taxon>
        <taxon>Euteleostomi</taxon>
        <taxon>Actinopterygii</taxon>
        <taxon>Neopterygii</taxon>
        <taxon>Teleostei</taxon>
        <taxon>Anguilliformes</taxon>
        <taxon>Anguillidae</taxon>
        <taxon>Anguilla</taxon>
    </lineage>
</organism>
<sequence>MNVQNQTKQNNLHISRLLGLVRYSMAQTYTLDPSTVSKRNYAINRTNCATTLAIPKVGAAKLCSRRSTVL</sequence>
<protein>
    <submittedName>
        <fullName evidence="1">Uncharacterized protein</fullName>
    </submittedName>
</protein>
<dbReference type="AlphaFoldDB" id="A0A0E9WZF8"/>
<reference evidence="1" key="1">
    <citation type="submission" date="2014-11" db="EMBL/GenBank/DDBJ databases">
        <authorList>
            <person name="Amaro Gonzalez C."/>
        </authorList>
    </citation>
    <scope>NUCLEOTIDE SEQUENCE</scope>
</reference>
<dbReference type="EMBL" id="GBXM01013562">
    <property type="protein sequence ID" value="JAH95015.1"/>
    <property type="molecule type" value="Transcribed_RNA"/>
</dbReference>
<name>A0A0E9WZF8_ANGAN</name>
<reference evidence="1" key="2">
    <citation type="journal article" date="2015" name="Fish Shellfish Immunol.">
        <title>Early steps in the European eel (Anguilla anguilla)-Vibrio vulnificus interaction in the gills: Role of the RtxA13 toxin.</title>
        <authorList>
            <person name="Callol A."/>
            <person name="Pajuelo D."/>
            <person name="Ebbesson L."/>
            <person name="Teles M."/>
            <person name="MacKenzie S."/>
            <person name="Amaro C."/>
        </authorList>
    </citation>
    <scope>NUCLEOTIDE SEQUENCE</scope>
</reference>
<accession>A0A0E9WZF8</accession>
<evidence type="ECO:0000313" key="1">
    <source>
        <dbReference type="EMBL" id="JAH95015.1"/>
    </source>
</evidence>